<dbReference type="PANTHER" id="PTHR11017:SF479">
    <property type="entry name" value="DISEASE RESISTANCE PROTEIN (TIR-NBS-LRR CLASS) FAMILY"/>
    <property type="match status" value="1"/>
</dbReference>
<dbReference type="Proteomes" id="UP001341840">
    <property type="component" value="Unassembled WGS sequence"/>
</dbReference>
<dbReference type="InterPro" id="IPR044974">
    <property type="entry name" value="Disease_R_plants"/>
</dbReference>
<dbReference type="Gene3D" id="1.10.8.430">
    <property type="entry name" value="Helical domain of apoptotic protease-activating factors"/>
    <property type="match status" value="1"/>
</dbReference>
<dbReference type="EMBL" id="JASCZI010211686">
    <property type="protein sequence ID" value="MED6195882.1"/>
    <property type="molecule type" value="Genomic_DNA"/>
</dbReference>
<dbReference type="Gene3D" id="3.40.50.300">
    <property type="entry name" value="P-loop containing nucleotide triphosphate hydrolases"/>
    <property type="match status" value="1"/>
</dbReference>
<dbReference type="InterPro" id="IPR002182">
    <property type="entry name" value="NB-ARC"/>
</dbReference>
<gene>
    <name evidence="2" type="ORF">PIB30_042130</name>
</gene>
<feature type="domain" description="NB-ARC" evidence="1">
    <location>
        <begin position="2"/>
        <end position="73"/>
    </location>
</feature>
<dbReference type="SUPFAM" id="SSF52540">
    <property type="entry name" value="P-loop containing nucleoside triphosphate hydrolases"/>
    <property type="match status" value="1"/>
</dbReference>
<sequence>MRIFIVLDDVTNSQIATELIQLLRNCLSPGSRIILTTRDRNVLTSGGVEEIYEVKEMNFEDSLKFFSHNAFNDSHPKEGYYELSARVVAEYAKGIPLALKILGSFLRSKGEREWDSALRKLQKYPNADIQQVLRMSYDALDDDERNILLDVACFFHEYKVERVMRILNSCGFFAMKCVGKSFMKNLANIVNNKQDCGILKKSDIHEVESMIVDMNQITIDPCIIIMALRKMPKLRLLALKGNISMDLEWKLPKDFQLPNNLRYIEWNKCPLKFVSSICWPQTLVELSMQNGNVQKTLGYITVTLSQNFAHTIALMDPIKHDDEVDTCIILSRIFPTPAFLCVKELYFFRCKSLSELPDNIHVLQSLQLLAIHCCGVIVSLPESIKNLQQLMQLFITDSEMLQPFPPSIVYYCVVNCKSLETISSLTSELPPRKQNATWKRVIAAMNGNG</sequence>
<keyword evidence="3" id="KW-1185">Reference proteome</keyword>
<proteinExistence type="predicted"/>
<organism evidence="2 3">
    <name type="scientific">Stylosanthes scabra</name>
    <dbReference type="NCBI Taxonomy" id="79078"/>
    <lineage>
        <taxon>Eukaryota</taxon>
        <taxon>Viridiplantae</taxon>
        <taxon>Streptophyta</taxon>
        <taxon>Embryophyta</taxon>
        <taxon>Tracheophyta</taxon>
        <taxon>Spermatophyta</taxon>
        <taxon>Magnoliopsida</taxon>
        <taxon>eudicotyledons</taxon>
        <taxon>Gunneridae</taxon>
        <taxon>Pentapetalae</taxon>
        <taxon>rosids</taxon>
        <taxon>fabids</taxon>
        <taxon>Fabales</taxon>
        <taxon>Fabaceae</taxon>
        <taxon>Papilionoideae</taxon>
        <taxon>50 kb inversion clade</taxon>
        <taxon>dalbergioids sensu lato</taxon>
        <taxon>Dalbergieae</taxon>
        <taxon>Pterocarpus clade</taxon>
        <taxon>Stylosanthes</taxon>
    </lineage>
</organism>
<dbReference type="Gene3D" id="3.80.10.10">
    <property type="entry name" value="Ribonuclease Inhibitor"/>
    <property type="match status" value="1"/>
</dbReference>
<protein>
    <recommendedName>
        <fullName evidence="1">NB-ARC domain-containing protein</fullName>
    </recommendedName>
</protein>
<reference evidence="2 3" key="1">
    <citation type="journal article" date="2023" name="Plants (Basel)">
        <title>Bridging the Gap: Combining Genomics and Transcriptomics Approaches to Understand Stylosanthes scabra, an Orphan Legume from the Brazilian Caatinga.</title>
        <authorList>
            <person name="Ferreira-Neto J.R.C."/>
            <person name="da Silva M.D."/>
            <person name="Binneck E."/>
            <person name="de Melo N.F."/>
            <person name="da Silva R.H."/>
            <person name="de Melo A.L.T.M."/>
            <person name="Pandolfi V."/>
            <person name="Bustamante F.O."/>
            <person name="Brasileiro-Vidal A.C."/>
            <person name="Benko-Iseppon A.M."/>
        </authorList>
    </citation>
    <scope>NUCLEOTIDE SEQUENCE [LARGE SCALE GENOMIC DNA]</scope>
    <source>
        <tissue evidence="2">Leaves</tissue>
    </source>
</reference>
<comment type="caution">
    <text evidence="2">The sequence shown here is derived from an EMBL/GenBank/DDBJ whole genome shotgun (WGS) entry which is preliminary data.</text>
</comment>
<dbReference type="InterPro" id="IPR042197">
    <property type="entry name" value="Apaf_helical"/>
</dbReference>
<accession>A0ABU6XDX5</accession>
<dbReference type="Pfam" id="PF00931">
    <property type="entry name" value="NB-ARC"/>
    <property type="match status" value="1"/>
</dbReference>
<dbReference type="PANTHER" id="PTHR11017">
    <property type="entry name" value="LEUCINE-RICH REPEAT-CONTAINING PROTEIN"/>
    <property type="match status" value="1"/>
</dbReference>
<dbReference type="InterPro" id="IPR032675">
    <property type="entry name" value="LRR_dom_sf"/>
</dbReference>
<evidence type="ECO:0000259" key="1">
    <source>
        <dbReference type="Pfam" id="PF00931"/>
    </source>
</evidence>
<dbReference type="InterPro" id="IPR027417">
    <property type="entry name" value="P-loop_NTPase"/>
</dbReference>
<dbReference type="SUPFAM" id="SSF52047">
    <property type="entry name" value="RNI-like"/>
    <property type="match status" value="1"/>
</dbReference>
<name>A0ABU6XDX5_9FABA</name>
<evidence type="ECO:0000313" key="2">
    <source>
        <dbReference type="EMBL" id="MED6195882.1"/>
    </source>
</evidence>
<evidence type="ECO:0000313" key="3">
    <source>
        <dbReference type="Proteomes" id="UP001341840"/>
    </source>
</evidence>